<dbReference type="RefSeq" id="WP_209767821.1">
    <property type="nucleotide sequence ID" value="NZ_JAGINP010000013.1"/>
</dbReference>
<name>A0ABS4SP79_9PROT</name>
<dbReference type="Gene3D" id="3.60.15.10">
    <property type="entry name" value="Ribonuclease Z/Hydroxyacylglutathione hydrolase-like"/>
    <property type="match status" value="1"/>
</dbReference>
<keyword evidence="3" id="KW-1185">Reference proteome</keyword>
<proteinExistence type="predicted"/>
<dbReference type="CDD" id="cd07715">
    <property type="entry name" value="TaR3-like_MBL-fold"/>
    <property type="match status" value="1"/>
</dbReference>
<dbReference type="InterPro" id="IPR001279">
    <property type="entry name" value="Metallo-B-lactamas"/>
</dbReference>
<dbReference type="EMBL" id="JAGINP010000013">
    <property type="protein sequence ID" value="MBP2293903.1"/>
    <property type="molecule type" value="Genomic_DNA"/>
</dbReference>
<evidence type="ECO:0000313" key="2">
    <source>
        <dbReference type="EMBL" id="MBP2293903.1"/>
    </source>
</evidence>
<organism evidence="2 3">
    <name type="scientific">Azospirillum rugosum</name>
    <dbReference type="NCBI Taxonomy" id="416170"/>
    <lineage>
        <taxon>Bacteria</taxon>
        <taxon>Pseudomonadati</taxon>
        <taxon>Pseudomonadota</taxon>
        <taxon>Alphaproteobacteria</taxon>
        <taxon>Rhodospirillales</taxon>
        <taxon>Azospirillaceae</taxon>
        <taxon>Azospirillum</taxon>
    </lineage>
</organism>
<dbReference type="Proteomes" id="UP000781958">
    <property type="component" value="Unassembled WGS sequence"/>
</dbReference>
<evidence type="ECO:0000259" key="1">
    <source>
        <dbReference type="SMART" id="SM00849"/>
    </source>
</evidence>
<comment type="caution">
    <text evidence="2">The sequence shown here is derived from an EMBL/GenBank/DDBJ whole genome shotgun (WGS) entry which is preliminary data.</text>
</comment>
<feature type="domain" description="Metallo-beta-lactamase" evidence="1">
    <location>
        <begin position="44"/>
        <end position="238"/>
    </location>
</feature>
<dbReference type="InterPro" id="IPR036866">
    <property type="entry name" value="RibonucZ/Hydroxyglut_hydro"/>
</dbReference>
<sequence length="295" mass="31489">MTAIIVSDTAAPPESTQPDFTARFWGVRGSIASPGPDTLRYGGNTPCVEVRCGDALLILDAGTGIRPLGEALVREALVRQGATDIDLLLTHSHLDHICGLPFFAPAFHAGSRLRISAGHLEPGRTIRSVLQCMMASPLFPVPVEIFRADCSFHDFVAGETLHPKPGVTVRTGRLNHPDGATGYRVEFAGRSLCYVTDTEHPAEGRDAAVVELARGADLLIYDSTYTDAEYPAHAGWGHSTWQEALRVAEAAGVGRAVIFHHDPKRTDDELDAIAAAAEAARPGTIVAREGMVLAP</sequence>
<dbReference type="PANTHER" id="PTHR46018:SF2">
    <property type="entry name" value="ZINC PHOSPHODIESTERASE ELAC PROTEIN 1"/>
    <property type="match status" value="1"/>
</dbReference>
<evidence type="ECO:0000313" key="3">
    <source>
        <dbReference type="Proteomes" id="UP000781958"/>
    </source>
</evidence>
<reference evidence="2 3" key="1">
    <citation type="submission" date="2021-03" db="EMBL/GenBank/DDBJ databases">
        <title>Genomic Encyclopedia of Type Strains, Phase III (KMG-III): the genomes of soil and plant-associated and newly described type strains.</title>
        <authorList>
            <person name="Whitman W."/>
        </authorList>
    </citation>
    <scope>NUCLEOTIDE SEQUENCE [LARGE SCALE GENOMIC DNA]</scope>
    <source>
        <strain evidence="2 3">IMMIB AFH-6</strain>
    </source>
</reference>
<dbReference type="SMART" id="SM00849">
    <property type="entry name" value="Lactamase_B"/>
    <property type="match status" value="1"/>
</dbReference>
<protein>
    <submittedName>
        <fullName evidence="2">Phosphoribosyl 1,2-cyclic phosphodiesterase</fullName>
    </submittedName>
</protein>
<dbReference type="Pfam" id="PF12706">
    <property type="entry name" value="Lactamase_B_2"/>
    <property type="match status" value="1"/>
</dbReference>
<dbReference type="SUPFAM" id="SSF56281">
    <property type="entry name" value="Metallo-hydrolase/oxidoreductase"/>
    <property type="match status" value="1"/>
</dbReference>
<accession>A0ABS4SP79</accession>
<dbReference type="PANTHER" id="PTHR46018">
    <property type="entry name" value="ZINC PHOSPHODIESTERASE ELAC PROTEIN 1"/>
    <property type="match status" value="1"/>
</dbReference>
<gene>
    <name evidence="2" type="ORF">J2851_003688</name>
</gene>